<proteinExistence type="predicted"/>
<dbReference type="AlphaFoldDB" id="A0A4R3ML31"/>
<dbReference type="Proteomes" id="UP000294902">
    <property type="component" value="Unassembled WGS sequence"/>
</dbReference>
<dbReference type="InterPro" id="IPR037236">
    <property type="entry name" value="STIV_B116-like_sf"/>
</dbReference>
<comment type="caution">
    <text evidence="1">The sequence shown here is derived from an EMBL/GenBank/DDBJ whole genome shotgun (WGS) entry which is preliminary data.</text>
</comment>
<protein>
    <submittedName>
        <fullName evidence="1">Uncharacterized protein DUF1874</fullName>
    </submittedName>
</protein>
<keyword evidence="2" id="KW-1185">Reference proteome</keyword>
<accession>A0A4R3ML31</accession>
<dbReference type="Pfam" id="PF08960">
    <property type="entry name" value="STIV_B116-like"/>
    <property type="match status" value="1"/>
</dbReference>
<dbReference type="EMBL" id="SMAL01000003">
    <property type="protein sequence ID" value="TCT15406.1"/>
    <property type="molecule type" value="Genomic_DNA"/>
</dbReference>
<evidence type="ECO:0000313" key="1">
    <source>
        <dbReference type="EMBL" id="TCT15406.1"/>
    </source>
</evidence>
<dbReference type="InterPro" id="IPR015055">
    <property type="entry name" value="STIV_B116-like"/>
</dbReference>
<evidence type="ECO:0000313" key="2">
    <source>
        <dbReference type="Proteomes" id="UP000294902"/>
    </source>
</evidence>
<dbReference type="SUPFAM" id="SSF143602">
    <property type="entry name" value="STIV B116-like"/>
    <property type="match status" value="1"/>
</dbReference>
<sequence>MVTTNGLYSVEDIDVETAKVYVKENGFISAVGHEATAEILSEILESSIPMNRIQFQQEVGQIAIIFKLNIRPDEGVILNKEEIHKVGFSLKKMLRIE</sequence>
<organism evidence="1 2">
    <name type="scientific">Natranaerovirga pectinivora</name>
    <dbReference type="NCBI Taxonomy" id="682400"/>
    <lineage>
        <taxon>Bacteria</taxon>
        <taxon>Bacillati</taxon>
        <taxon>Bacillota</taxon>
        <taxon>Clostridia</taxon>
        <taxon>Lachnospirales</taxon>
        <taxon>Natranaerovirgaceae</taxon>
        <taxon>Natranaerovirga</taxon>
    </lineage>
</organism>
<name>A0A4R3ML31_9FIRM</name>
<dbReference type="Gene3D" id="3.40.50.11170">
    <property type="entry name" value="Uncharacterised protein PF08960, DUF1874"/>
    <property type="match status" value="1"/>
</dbReference>
<reference evidence="1 2" key="1">
    <citation type="submission" date="2019-03" db="EMBL/GenBank/DDBJ databases">
        <title>Genomic Encyclopedia of Type Strains, Phase IV (KMG-IV): sequencing the most valuable type-strain genomes for metagenomic binning, comparative biology and taxonomic classification.</title>
        <authorList>
            <person name="Goeker M."/>
        </authorList>
    </citation>
    <scope>NUCLEOTIDE SEQUENCE [LARGE SCALE GENOMIC DNA]</scope>
    <source>
        <strain evidence="1 2">DSM 24629</strain>
    </source>
</reference>
<gene>
    <name evidence="1" type="ORF">EDC18_103111</name>
</gene>